<dbReference type="STRING" id="1871336.BBG48_07270"/>
<dbReference type="EMBL" id="MBEW02000003">
    <property type="protein sequence ID" value="RDY21897.1"/>
    <property type="molecule type" value="Genomic_DNA"/>
</dbReference>
<comment type="caution">
    <text evidence="2">The sequence shown here is derived from an EMBL/GenBank/DDBJ whole genome shotgun (WGS) entry which is preliminary data.</text>
</comment>
<dbReference type="Pfam" id="PF07826">
    <property type="entry name" value="IMP_cyclohyd"/>
    <property type="match status" value="1"/>
</dbReference>
<gene>
    <name evidence="2" type="ORF">BBG48_002155</name>
</gene>
<dbReference type="AlphaFoldDB" id="A0A371IN40"/>
<dbReference type="Proteomes" id="UP000093352">
    <property type="component" value="Unassembled WGS sequence"/>
</dbReference>
<keyword evidence="3" id="KW-1185">Reference proteome</keyword>
<accession>A0A371IN40</accession>
<dbReference type="Gene3D" id="3.60.20.20">
    <property type="entry name" value="Inosine monophosphate cyclohydrolase-like"/>
    <property type="match status" value="1"/>
</dbReference>
<dbReference type="SUPFAM" id="SSF75569">
    <property type="entry name" value="Archaeal IMP cyclohydrolase PurO"/>
    <property type="match status" value="1"/>
</dbReference>
<evidence type="ECO:0000313" key="2">
    <source>
        <dbReference type="EMBL" id="RDY21897.1"/>
    </source>
</evidence>
<proteinExistence type="predicted"/>
<evidence type="ECO:0000313" key="3">
    <source>
        <dbReference type="Proteomes" id="UP000093352"/>
    </source>
</evidence>
<organism evidence="2 3">
    <name type="scientific">Criibacterium bergeronii</name>
    <dbReference type="NCBI Taxonomy" id="1871336"/>
    <lineage>
        <taxon>Bacteria</taxon>
        <taxon>Bacillati</taxon>
        <taxon>Bacillota</taxon>
        <taxon>Clostridia</taxon>
        <taxon>Peptostreptococcales</taxon>
        <taxon>Filifactoraceae</taxon>
        <taxon>Criibacterium</taxon>
    </lineage>
</organism>
<dbReference type="InterPro" id="IPR036795">
    <property type="entry name" value="IMP_cyclohydrolase-like_sf"/>
</dbReference>
<name>A0A371IN40_9FIRM</name>
<sequence length="234" mass="26807">MSDFKKINSILNENSYVGRGIIAGLTSDGSSIFLGYMLSGRSENSKNRVLVKENNELITSVFDESKVQDPSLIIYTALKRLNNLLILTNGDQTDTIYENLSKGIPFEQSLDKREYEPDAPIFTPRISLLVDFDANYYKMSILLNGNVETGVCDRHFFSYTFDKGRGHFIHTYNTKADKLDVFNTLPETIEIEDDFENFSNKIWDNMNPQNKIALYTYTTNIKSGFSKEKLFNIH</sequence>
<dbReference type="GO" id="GO:0003937">
    <property type="term" value="F:IMP cyclohydrolase activity"/>
    <property type="evidence" value="ECO:0007669"/>
    <property type="project" value="InterPro"/>
</dbReference>
<reference evidence="2 3" key="1">
    <citation type="journal article" date="2016" name="Genome Announc.">
        <title>Draft Genome Sequence of Criibacterium bergeronii gen. nov., sp. nov., Strain CCRI-22567T, Isolated from a Vaginal Sample from a Woman with Bacterial Vaginosis.</title>
        <authorList>
            <person name="Maheux A.F."/>
            <person name="Berube E."/>
            <person name="Boudreau D.K."/>
            <person name="Raymond F."/>
            <person name="Corbeil J."/>
            <person name="Roy P.H."/>
            <person name="Boissinot M."/>
            <person name="Omar R.F."/>
        </authorList>
    </citation>
    <scope>NUCLEOTIDE SEQUENCE [LARGE SCALE GENOMIC DNA]</scope>
    <source>
        <strain evidence="2 3">CCRI-22567</strain>
    </source>
</reference>
<dbReference type="InterPro" id="IPR020600">
    <property type="entry name" value="IMP_cyclohydrolase-like"/>
</dbReference>
<evidence type="ECO:0000259" key="1">
    <source>
        <dbReference type="Pfam" id="PF07826"/>
    </source>
</evidence>
<dbReference type="RefSeq" id="WP_068914203.1">
    <property type="nucleotide sequence ID" value="NZ_MBEW02000003.1"/>
</dbReference>
<dbReference type="GO" id="GO:0006188">
    <property type="term" value="P:IMP biosynthetic process"/>
    <property type="evidence" value="ECO:0007669"/>
    <property type="project" value="InterPro"/>
</dbReference>
<feature type="domain" description="Inosine monophosphate cyclohydrolase-like" evidence="1">
    <location>
        <begin position="16"/>
        <end position="218"/>
    </location>
</feature>
<protein>
    <submittedName>
        <fullName evidence="2">Inosine monophosphate cyclohydrolase</fullName>
    </submittedName>
</protein>